<evidence type="ECO:0000313" key="6">
    <source>
        <dbReference type="EMBL" id="ROS44400.1"/>
    </source>
</evidence>
<sequence>MDTRVPLRRLEMFCLVVDEGGVTRAAKRLMIAQPAVSAQVTSLEKTLGAELFVRAGSRLVLTEAGQRVYHWAKEVLAGSVQVQRDVDELAAGTAGSVVVAASMAIGTYLLPPIMTGLRRRRPGAEITVHINEPAVALRSAQLGEVDFAVTSWLDEDVPEALSAEKLWEEPLILCASPDGPPDADEVRVRDLATLPFVGVPTTVAFHRLLQVQLHAHGIADLPVTIRLGHAEAIKQAVADNGWVCFAPWYAVARDLADGRLRQVRLADASFHEGIGLYHRTAKYFSPLQTAALDALREAASRHTA</sequence>
<dbReference type="GO" id="GO:0003677">
    <property type="term" value="F:DNA binding"/>
    <property type="evidence" value="ECO:0007669"/>
    <property type="project" value="UniProtKB-KW"/>
</dbReference>
<feature type="domain" description="HTH lysR-type" evidence="5">
    <location>
        <begin position="5"/>
        <end position="62"/>
    </location>
</feature>
<dbReference type="RefSeq" id="WP_123686381.1">
    <property type="nucleotide sequence ID" value="NZ_RKHY01000001.1"/>
</dbReference>
<protein>
    <submittedName>
        <fullName evidence="6">LysR family transcriptional regulator</fullName>
    </submittedName>
</protein>
<comment type="caution">
    <text evidence="6">The sequence shown here is derived from an EMBL/GenBank/DDBJ whole genome shotgun (WGS) entry which is preliminary data.</text>
</comment>
<evidence type="ECO:0000256" key="3">
    <source>
        <dbReference type="ARBA" id="ARBA00023125"/>
    </source>
</evidence>
<reference evidence="6 7" key="1">
    <citation type="submission" date="2018-11" db="EMBL/GenBank/DDBJ databases">
        <title>Sequencing the genomes of 1000 actinobacteria strains.</title>
        <authorList>
            <person name="Klenk H.-P."/>
        </authorList>
    </citation>
    <scope>NUCLEOTIDE SEQUENCE [LARGE SCALE GENOMIC DNA]</scope>
    <source>
        <strain evidence="6 7">DSM 44348</strain>
    </source>
</reference>
<dbReference type="PRINTS" id="PR00039">
    <property type="entry name" value="HTHLYSR"/>
</dbReference>
<keyword evidence="2" id="KW-0805">Transcription regulation</keyword>
<evidence type="ECO:0000313" key="7">
    <source>
        <dbReference type="Proteomes" id="UP000274843"/>
    </source>
</evidence>
<keyword evidence="4" id="KW-0804">Transcription</keyword>
<evidence type="ECO:0000256" key="2">
    <source>
        <dbReference type="ARBA" id="ARBA00023015"/>
    </source>
</evidence>
<organism evidence="6 7">
    <name type="scientific">Amycolatopsis thermoflava</name>
    <dbReference type="NCBI Taxonomy" id="84480"/>
    <lineage>
        <taxon>Bacteria</taxon>
        <taxon>Bacillati</taxon>
        <taxon>Actinomycetota</taxon>
        <taxon>Actinomycetes</taxon>
        <taxon>Pseudonocardiales</taxon>
        <taxon>Pseudonocardiaceae</taxon>
        <taxon>Amycolatopsis</taxon>
        <taxon>Amycolatopsis methanolica group</taxon>
    </lineage>
</organism>
<dbReference type="Proteomes" id="UP000274843">
    <property type="component" value="Unassembled WGS sequence"/>
</dbReference>
<dbReference type="InterPro" id="IPR036390">
    <property type="entry name" value="WH_DNA-bd_sf"/>
</dbReference>
<gene>
    <name evidence="6" type="ORF">EDD35_6841</name>
</gene>
<dbReference type="Pfam" id="PF00126">
    <property type="entry name" value="HTH_1"/>
    <property type="match status" value="1"/>
</dbReference>
<dbReference type="SUPFAM" id="SSF53850">
    <property type="entry name" value="Periplasmic binding protein-like II"/>
    <property type="match status" value="1"/>
</dbReference>
<evidence type="ECO:0000256" key="4">
    <source>
        <dbReference type="ARBA" id="ARBA00023163"/>
    </source>
</evidence>
<name>A0A3N2H7V1_9PSEU</name>
<proteinExistence type="inferred from homology"/>
<dbReference type="InterPro" id="IPR050950">
    <property type="entry name" value="HTH-type_LysR_regulators"/>
</dbReference>
<dbReference type="Gene3D" id="1.10.10.10">
    <property type="entry name" value="Winged helix-like DNA-binding domain superfamily/Winged helix DNA-binding domain"/>
    <property type="match status" value="1"/>
</dbReference>
<comment type="similarity">
    <text evidence="1">Belongs to the LysR transcriptional regulatory family.</text>
</comment>
<dbReference type="GO" id="GO:0005829">
    <property type="term" value="C:cytosol"/>
    <property type="evidence" value="ECO:0007669"/>
    <property type="project" value="TreeGrafter"/>
</dbReference>
<dbReference type="InterPro" id="IPR000847">
    <property type="entry name" value="LysR_HTH_N"/>
</dbReference>
<dbReference type="InterPro" id="IPR005119">
    <property type="entry name" value="LysR_subst-bd"/>
</dbReference>
<keyword evidence="3" id="KW-0238">DNA-binding</keyword>
<dbReference type="GeneID" id="301848086"/>
<evidence type="ECO:0000259" key="5">
    <source>
        <dbReference type="PROSITE" id="PS50931"/>
    </source>
</evidence>
<keyword evidence="7" id="KW-1185">Reference proteome</keyword>
<dbReference type="PANTHER" id="PTHR30419">
    <property type="entry name" value="HTH-TYPE TRANSCRIPTIONAL REGULATOR YBHD"/>
    <property type="match status" value="1"/>
</dbReference>
<accession>A0A3N2H7V1</accession>
<dbReference type="GO" id="GO:0003700">
    <property type="term" value="F:DNA-binding transcription factor activity"/>
    <property type="evidence" value="ECO:0007669"/>
    <property type="project" value="InterPro"/>
</dbReference>
<dbReference type="AlphaFoldDB" id="A0A3N2H7V1"/>
<dbReference type="FunFam" id="1.10.10.10:FF:000001">
    <property type="entry name" value="LysR family transcriptional regulator"/>
    <property type="match status" value="1"/>
</dbReference>
<dbReference type="InterPro" id="IPR036388">
    <property type="entry name" value="WH-like_DNA-bd_sf"/>
</dbReference>
<dbReference type="CDD" id="cd05466">
    <property type="entry name" value="PBP2_LTTR_substrate"/>
    <property type="match status" value="1"/>
</dbReference>
<dbReference type="EMBL" id="RKHY01000001">
    <property type="protein sequence ID" value="ROS44400.1"/>
    <property type="molecule type" value="Genomic_DNA"/>
</dbReference>
<evidence type="ECO:0000256" key="1">
    <source>
        <dbReference type="ARBA" id="ARBA00009437"/>
    </source>
</evidence>
<dbReference type="Gene3D" id="3.40.190.10">
    <property type="entry name" value="Periplasmic binding protein-like II"/>
    <property type="match status" value="2"/>
</dbReference>
<dbReference type="PROSITE" id="PS50931">
    <property type="entry name" value="HTH_LYSR"/>
    <property type="match status" value="1"/>
</dbReference>
<dbReference type="SUPFAM" id="SSF46785">
    <property type="entry name" value="Winged helix' DNA-binding domain"/>
    <property type="match status" value="1"/>
</dbReference>
<dbReference type="Pfam" id="PF03466">
    <property type="entry name" value="LysR_substrate"/>
    <property type="match status" value="1"/>
</dbReference>